<comment type="caution">
    <text evidence="1">The sequence shown here is derived from an EMBL/GenBank/DDBJ whole genome shotgun (WGS) entry which is preliminary data.</text>
</comment>
<dbReference type="EMBL" id="VSRR010117102">
    <property type="protein sequence ID" value="MPC99142.1"/>
    <property type="molecule type" value="Genomic_DNA"/>
</dbReference>
<reference evidence="1 2" key="1">
    <citation type="submission" date="2019-05" db="EMBL/GenBank/DDBJ databases">
        <title>Another draft genome of Portunus trituberculatus and its Hox gene families provides insights of decapod evolution.</title>
        <authorList>
            <person name="Jeong J.-H."/>
            <person name="Song I."/>
            <person name="Kim S."/>
            <person name="Choi T."/>
            <person name="Kim D."/>
            <person name="Ryu S."/>
            <person name="Kim W."/>
        </authorList>
    </citation>
    <scope>NUCLEOTIDE SEQUENCE [LARGE SCALE GENOMIC DNA]</scope>
    <source>
        <tissue evidence="1">Muscle</tissue>
    </source>
</reference>
<proteinExistence type="predicted"/>
<evidence type="ECO:0000313" key="1">
    <source>
        <dbReference type="EMBL" id="MPC99142.1"/>
    </source>
</evidence>
<evidence type="ECO:0000313" key="2">
    <source>
        <dbReference type="Proteomes" id="UP000324222"/>
    </source>
</evidence>
<gene>
    <name evidence="1" type="ORF">E2C01_094538</name>
</gene>
<name>A0A5B7JSN1_PORTR</name>
<keyword evidence="2" id="KW-1185">Reference proteome</keyword>
<protein>
    <submittedName>
        <fullName evidence="1">Uncharacterized protein</fullName>
    </submittedName>
</protein>
<sequence>MQGVERLREVRGRLEALRKWQDEWTCFICCHVRTGTIVIGIWHMPRHGWRGKLELYITAVYYRTHKRAEMSRAVRMSRSFGADWGVLGRASGP</sequence>
<dbReference type="AlphaFoldDB" id="A0A5B7JSN1"/>
<organism evidence="1 2">
    <name type="scientific">Portunus trituberculatus</name>
    <name type="common">Swimming crab</name>
    <name type="synonym">Neptunus trituberculatus</name>
    <dbReference type="NCBI Taxonomy" id="210409"/>
    <lineage>
        <taxon>Eukaryota</taxon>
        <taxon>Metazoa</taxon>
        <taxon>Ecdysozoa</taxon>
        <taxon>Arthropoda</taxon>
        <taxon>Crustacea</taxon>
        <taxon>Multicrustacea</taxon>
        <taxon>Malacostraca</taxon>
        <taxon>Eumalacostraca</taxon>
        <taxon>Eucarida</taxon>
        <taxon>Decapoda</taxon>
        <taxon>Pleocyemata</taxon>
        <taxon>Brachyura</taxon>
        <taxon>Eubrachyura</taxon>
        <taxon>Portunoidea</taxon>
        <taxon>Portunidae</taxon>
        <taxon>Portuninae</taxon>
        <taxon>Portunus</taxon>
    </lineage>
</organism>
<accession>A0A5B7JSN1</accession>
<dbReference type="Proteomes" id="UP000324222">
    <property type="component" value="Unassembled WGS sequence"/>
</dbReference>